<dbReference type="Pfam" id="PF00083">
    <property type="entry name" value="Sugar_tr"/>
    <property type="match status" value="2"/>
</dbReference>
<feature type="transmembrane region" description="Helical" evidence="5">
    <location>
        <begin position="182"/>
        <end position="201"/>
    </location>
</feature>
<reference evidence="6" key="1">
    <citation type="journal article" date="2023" name="Insect Mol. Biol.">
        <title>Genome sequencing provides insights into the evolution of gene families encoding plant cell wall-degrading enzymes in longhorned beetles.</title>
        <authorList>
            <person name="Shin N.R."/>
            <person name="Okamura Y."/>
            <person name="Kirsch R."/>
            <person name="Pauchet Y."/>
        </authorList>
    </citation>
    <scope>NUCLEOTIDE SEQUENCE</scope>
    <source>
        <strain evidence="6">MMC_N1</strain>
    </source>
</reference>
<evidence type="ECO:0000256" key="4">
    <source>
        <dbReference type="ARBA" id="ARBA00023136"/>
    </source>
</evidence>
<feature type="transmembrane region" description="Helical" evidence="5">
    <location>
        <begin position="120"/>
        <end position="137"/>
    </location>
</feature>
<evidence type="ECO:0000313" key="7">
    <source>
        <dbReference type="Proteomes" id="UP001162164"/>
    </source>
</evidence>
<evidence type="ECO:0000256" key="2">
    <source>
        <dbReference type="ARBA" id="ARBA00022692"/>
    </source>
</evidence>
<feature type="transmembrane region" description="Helical" evidence="5">
    <location>
        <begin position="35"/>
        <end position="59"/>
    </location>
</feature>
<accession>A0ABQ9K184</accession>
<dbReference type="InterPro" id="IPR036259">
    <property type="entry name" value="MFS_trans_sf"/>
</dbReference>
<evidence type="ECO:0000313" key="6">
    <source>
        <dbReference type="EMBL" id="KAJ8984079.1"/>
    </source>
</evidence>
<dbReference type="SUPFAM" id="SSF103473">
    <property type="entry name" value="MFS general substrate transporter"/>
    <property type="match status" value="1"/>
</dbReference>
<keyword evidence="2 5" id="KW-0812">Transmembrane</keyword>
<comment type="caution">
    <text evidence="6">The sequence shown here is derived from an EMBL/GenBank/DDBJ whole genome shotgun (WGS) entry which is preliminary data.</text>
</comment>
<feature type="transmembrane region" description="Helical" evidence="5">
    <location>
        <begin position="340"/>
        <end position="363"/>
    </location>
</feature>
<dbReference type="InterPro" id="IPR050549">
    <property type="entry name" value="MFS_Trehalose_Transporter"/>
</dbReference>
<keyword evidence="7" id="KW-1185">Reference proteome</keyword>
<evidence type="ECO:0000256" key="5">
    <source>
        <dbReference type="SAM" id="Phobius"/>
    </source>
</evidence>
<evidence type="ECO:0000256" key="3">
    <source>
        <dbReference type="ARBA" id="ARBA00022989"/>
    </source>
</evidence>
<sequence length="514" mass="57596">MGRVFMDDSLCSVFAEPEKEPGKERYALREALPQILAVGVKNVLLLGFGMTLGFPTILIPSLSGNDKNEKISLGEDAISWIARQSIAWLRGWVPIDSIEVEFEELSRQIDLGKMTEFMKIIVYHHFVKIFVIMFGFLQRKLLLGLVGSYAYVIDINDFDSSVNGTQNTTSYSALEMSLSQQYAWVPTTFLVLSAFLSYAGIKILPWILTGEVYYNEIRATASGLSGGIGYIFGFTTNKIFFSLVSCLSLPGVFWFYGSVGLVGTIVLYFLLPETEGKTLFEITEHFAGNSKLRNSIRRKKRKPVNGQTNEGFVLEIATVQNETVTLTYVAEVTTPGLRGVLASTSTIAIISGILLQFLLGTFLKWRIVAPYWLILHNRLEEAQKSLAWLRGWVDPNSVETEFKQLFVATYAYLINVQYFDTNLDMKKENKTEVSVIETHNWIPMTFLIGDAFCTHAGIRSLPWMLVGEVYSNETRATASGISGAVSYIFGFLSNKIFFVMVSYMTLPGNPLVLQ</sequence>
<dbReference type="PANTHER" id="PTHR48021">
    <property type="match status" value="1"/>
</dbReference>
<name>A0ABQ9K184_9CUCU</name>
<dbReference type="PANTHER" id="PTHR48021:SF39">
    <property type="entry name" value="MAJOR FACILITATOR SUPERFAMILY (MFS) PROFILE DOMAIN-CONTAINING PROTEIN"/>
    <property type="match status" value="1"/>
</dbReference>
<feature type="transmembrane region" description="Helical" evidence="5">
    <location>
        <begin position="484"/>
        <end position="506"/>
    </location>
</feature>
<organism evidence="6 7">
    <name type="scientific">Molorchus minor</name>
    <dbReference type="NCBI Taxonomy" id="1323400"/>
    <lineage>
        <taxon>Eukaryota</taxon>
        <taxon>Metazoa</taxon>
        <taxon>Ecdysozoa</taxon>
        <taxon>Arthropoda</taxon>
        <taxon>Hexapoda</taxon>
        <taxon>Insecta</taxon>
        <taxon>Pterygota</taxon>
        <taxon>Neoptera</taxon>
        <taxon>Endopterygota</taxon>
        <taxon>Coleoptera</taxon>
        <taxon>Polyphaga</taxon>
        <taxon>Cucujiformia</taxon>
        <taxon>Chrysomeloidea</taxon>
        <taxon>Cerambycidae</taxon>
        <taxon>Lamiinae</taxon>
        <taxon>Monochamini</taxon>
        <taxon>Molorchus</taxon>
    </lineage>
</organism>
<feature type="transmembrane region" description="Helical" evidence="5">
    <location>
        <begin position="253"/>
        <end position="271"/>
    </location>
</feature>
<dbReference type="EMBL" id="JAPWTJ010000048">
    <property type="protein sequence ID" value="KAJ8984079.1"/>
    <property type="molecule type" value="Genomic_DNA"/>
</dbReference>
<dbReference type="Proteomes" id="UP001162164">
    <property type="component" value="Unassembled WGS sequence"/>
</dbReference>
<comment type="subcellular location">
    <subcellularLocation>
        <location evidence="1">Membrane</location>
    </subcellularLocation>
</comment>
<evidence type="ECO:0000256" key="1">
    <source>
        <dbReference type="ARBA" id="ARBA00004370"/>
    </source>
</evidence>
<dbReference type="InterPro" id="IPR005828">
    <property type="entry name" value="MFS_sugar_transport-like"/>
</dbReference>
<gene>
    <name evidence="6" type="ORF">NQ317_006577</name>
</gene>
<feature type="transmembrane region" description="Helical" evidence="5">
    <location>
        <begin position="221"/>
        <end position="241"/>
    </location>
</feature>
<proteinExistence type="predicted"/>
<protein>
    <submittedName>
        <fullName evidence="6">Uncharacterized protein</fullName>
    </submittedName>
</protein>
<keyword evidence="3 5" id="KW-1133">Transmembrane helix</keyword>
<keyword evidence="4 5" id="KW-0472">Membrane</keyword>
<dbReference type="Gene3D" id="1.20.1250.20">
    <property type="entry name" value="MFS general substrate transporter like domains"/>
    <property type="match status" value="3"/>
</dbReference>